<dbReference type="InterPro" id="IPR036654">
    <property type="entry name" value="DNA_pol_III_psi_sf"/>
</dbReference>
<dbReference type="AlphaFoldDB" id="A0A3B0W1I8"/>
<dbReference type="EMBL" id="UOFC01000013">
    <property type="protein sequence ID" value="VAW44587.1"/>
    <property type="molecule type" value="Genomic_DNA"/>
</dbReference>
<organism evidence="1">
    <name type="scientific">hydrothermal vent metagenome</name>
    <dbReference type="NCBI Taxonomy" id="652676"/>
    <lineage>
        <taxon>unclassified sequences</taxon>
        <taxon>metagenomes</taxon>
        <taxon>ecological metagenomes</taxon>
    </lineage>
</organism>
<dbReference type="GO" id="GO:0003887">
    <property type="term" value="F:DNA-directed DNA polymerase activity"/>
    <property type="evidence" value="ECO:0007669"/>
    <property type="project" value="InterPro"/>
</dbReference>
<evidence type="ECO:0000313" key="1">
    <source>
        <dbReference type="EMBL" id="VAW44587.1"/>
    </source>
</evidence>
<dbReference type="GO" id="GO:0008408">
    <property type="term" value="F:3'-5' exonuclease activity"/>
    <property type="evidence" value="ECO:0007669"/>
    <property type="project" value="InterPro"/>
</dbReference>
<name>A0A3B0W1I8_9ZZZZ</name>
<protein>
    <submittedName>
        <fullName evidence="1">Uncharacterized protein</fullName>
    </submittedName>
</protein>
<accession>A0A3B0W1I8</accession>
<proteinExistence type="predicted"/>
<dbReference type="GO" id="GO:0006260">
    <property type="term" value="P:DNA replication"/>
    <property type="evidence" value="ECO:0007669"/>
    <property type="project" value="InterPro"/>
</dbReference>
<sequence length="158" mass="17645">MLFEGEIYLIKEDGNESPMLTSEVASIIEEPTPKPLQLAYKGGNAKRIALIISNDADEFLNASDETLLLNILKAIGLSLEDVAIINHHSIGTDWQEQIDFSKAIVFGILPSTYGLTTDNYIIQHHKEAKWLFSDSLFALANDKVLKGKLWVEIQKLFA</sequence>
<dbReference type="SUPFAM" id="SSF102220">
    <property type="entry name" value="DNA polymerase III psi subunit"/>
    <property type="match status" value="1"/>
</dbReference>
<reference evidence="1" key="1">
    <citation type="submission" date="2018-06" db="EMBL/GenBank/DDBJ databases">
        <authorList>
            <person name="Zhirakovskaya E."/>
        </authorList>
    </citation>
    <scope>NUCLEOTIDE SEQUENCE</scope>
</reference>
<gene>
    <name evidence="1" type="ORF">MNBD_GAMMA03-134</name>
</gene>